<gene>
    <name evidence="7" type="ORF">OESDEN_05048</name>
</gene>
<dbReference type="SMART" id="SM00018">
    <property type="entry name" value="PD"/>
    <property type="match status" value="1"/>
</dbReference>
<evidence type="ECO:0000256" key="1">
    <source>
        <dbReference type="ARBA" id="ARBA00007806"/>
    </source>
</evidence>
<dbReference type="SUPFAM" id="SSF57492">
    <property type="entry name" value="Trefoil"/>
    <property type="match status" value="1"/>
</dbReference>
<dbReference type="GO" id="GO:0005975">
    <property type="term" value="P:carbohydrate metabolic process"/>
    <property type="evidence" value="ECO:0007669"/>
    <property type="project" value="InterPro"/>
</dbReference>
<dbReference type="InterPro" id="IPR044913">
    <property type="entry name" value="P_trefoil_dom_sf"/>
</dbReference>
<dbReference type="InterPro" id="IPR000519">
    <property type="entry name" value="P_trefoil_dom"/>
</dbReference>
<keyword evidence="2" id="KW-1015">Disulfide bond</keyword>
<dbReference type="AlphaFoldDB" id="A0A0B1TGR9"/>
<dbReference type="OrthoDB" id="1334205at2759"/>
<evidence type="ECO:0000259" key="6">
    <source>
        <dbReference type="PROSITE" id="PS51448"/>
    </source>
</evidence>
<evidence type="ECO:0000256" key="4">
    <source>
        <dbReference type="RuleBase" id="RU361185"/>
    </source>
</evidence>
<evidence type="ECO:0000256" key="3">
    <source>
        <dbReference type="PROSITE-ProRule" id="PRU00779"/>
    </source>
</evidence>
<dbReference type="Gene3D" id="3.20.20.80">
    <property type="entry name" value="Glycosidases"/>
    <property type="match status" value="1"/>
</dbReference>
<keyword evidence="8" id="KW-1185">Reference proteome</keyword>
<evidence type="ECO:0000313" key="8">
    <source>
        <dbReference type="Proteomes" id="UP000053660"/>
    </source>
</evidence>
<accession>A0A0B1TGR9</accession>
<dbReference type="EMBL" id="KN550111">
    <property type="protein sequence ID" value="KHJ95017.1"/>
    <property type="molecule type" value="Genomic_DNA"/>
</dbReference>
<name>A0A0B1TGR9_OESDE</name>
<proteinExistence type="inferred from homology"/>
<keyword evidence="4" id="KW-0378">Hydrolase</keyword>
<keyword evidence="5" id="KW-0732">Signal</keyword>
<feature type="chain" id="PRO_5012135983" description="P-type domain-containing protein" evidence="5">
    <location>
        <begin position="16"/>
        <end position="335"/>
    </location>
</feature>
<dbReference type="PROSITE" id="PS51448">
    <property type="entry name" value="P_TREFOIL_2"/>
    <property type="match status" value="1"/>
</dbReference>
<dbReference type="Pfam" id="PF00088">
    <property type="entry name" value="Trefoil"/>
    <property type="match status" value="1"/>
</dbReference>
<feature type="signal peptide" evidence="5">
    <location>
        <begin position="1"/>
        <end position="15"/>
    </location>
</feature>
<comment type="caution">
    <text evidence="3">Lacks conserved residue(s) required for the propagation of feature annotation.</text>
</comment>
<dbReference type="InterPro" id="IPR000322">
    <property type="entry name" value="Glyco_hydro_31_TIM"/>
</dbReference>
<dbReference type="Gene3D" id="2.60.40.1760">
    <property type="entry name" value="glycosyl hydrolase (family 31)"/>
    <property type="match status" value="1"/>
</dbReference>
<organism evidence="7 8">
    <name type="scientific">Oesophagostomum dentatum</name>
    <name type="common">Nodular worm</name>
    <dbReference type="NCBI Taxonomy" id="61180"/>
    <lineage>
        <taxon>Eukaryota</taxon>
        <taxon>Metazoa</taxon>
        <taxon>Ecdysozoa</taxon>
        <taxon>Nematoda</taxon>
        <taxon>Chromadorea</taxon>
        <taxon>Rhabditida</taxon>
        <taxon>Rhabditina</taxon>
        <taxon>Rhabditomorpha</taxon>
        <taxon>Strongyloidea</taxon>
        <taxon>Strongylidae</taxon>
        <taxon>Oesophagostomum</taxon>
    </lineage>
</organism>
<dbReference type="CDD" id="cd00111">
    <property type="entry name" value="Trefoil"/>
    <property type="match status" value="1"/>
</dbReference>
<comment type="similarity">
    <text evidence="1 4">Belongs to the glycosyl hydrolase 31 family.</text>
</comment>
<dbReference type="SUPFAM" id="SSF51445">
    <property type="entry name" value="(Trans)glycosidases"/>
    <property type="match status" value="1"/>
</dbReference>
<keyword evidence="4" id="KW-0326">Glycosidase</keyword>
<dbReference type="GO" id="GO:0016020">
    <property type="term" value="C:membrane"/>
    <property type="evidence" value="ECO:0007669"/>
    <property type="project" value="UniProtKB-SubCell"/>
</dbReference>
<feature type="domain" description="P-type" evidence="6">
    <location>
        <begin position="10"/>
        <end position="56"/>
    </location>
</feature>
<dbReference type="Gene3D" id="4.10.110.10">
    <property type="entry name" value="Spasmolytic Protein, domain 1"/>
    <property type="match status" value="1"/>
</dbReference>
<dbReference type="PANTHER" id="PTHR22762:SF133">
    <property type="entry name" value="P-TYPE DOMAIN-CONTAINING PROTEIN"/>
    <property type="match status" value="1"/>
</dbReference>
<evidence type="ECO:0000313" key="7">
    <source>
        <dbReference type="EMBL" id="KHJ95017.1"/>
    </source>
</evidence>
<dbReference type="InterPro" id="IPR017853">
    <property type="entry name" value="GH"/>
</dbReference>
<sequence length="335" mass="38034">MQFVLLLLLAGLVRTENVRMNCHPEPSATKQKCEQRGCIWDPKNSPVGIPPCYFKEGVGYKQGYSNADTITLYKNSGPKNPWGDDIPQINFTSKRIGKTLNIRIYVYGRYEPPLQLPANPSSSDEDLMNFVSSVILSQKGFSSSRFLQLSTQSMDDLFSFKVIRKSTQTSLFDTSLGGLIFSDKFIQLAAILPSDKIFGCQFLKKCLTLSSVTLQHNFERYTTWAMLARDEFPLSHGLHTNNLYGKFLKLSRYGYKDLEDMKEKVGRNVKAGIPLDTIVADIDYMDKNKDFTIGEVRIPVFNFVQEPKSKGMKAITIYDNAIQVDYEPFERAVNM</sequence>
<feature type="non-terminal residue" evidence="7">
    <location>
        <position position="335"/>
    </location>
</feature>
<protein>
    <recommendedName>
        <fullName evidence="6">P-type domain-containing protein</fullName>
    </recommendedName>
</protein>
<dbReference type="PANTHER" id="PTHR22762">
    <property type="entry name" value="ALPHA-GLUCOSIDASE"/>
    <property type="match status" value="1"/>
</dbReference>
<reference evidence="7 8" key="1">
    <citation type="submission" date="2014-03" db="EMBL/GenBank/DDBJ databases">
        <title>Draft genome of the hookworm Oesophagostomum dentatum.</title>
        <authorList>
            <person name="Mitreva M."/>
        </authorList>
    </citation>
    <scope>NUCLEOTIDE SEQUENCE [LARGE SCALE GENOMIC DNA]</scope>
    <source>
        <strain evidence="7 8">OD-Hann</strain>
    </source>
</reference>
<evidence type="ECO:0000256" key="2">
    <source>
        <dbReference type="ARBA" id="ARBA00023157"/>
    </source>
</evidence>
<dbReference type="GO" id="GO:0004558">
    <property type="term" value="F:alpha-1,4-glucosidase activity"/>
    <property type="evidence" value="ECO:0007669"/>
    <property type="project" value="TreeGrafter"/>
</dbReference>
<evidence type="ECO:0000256" key="5">
    <source>
        <dbReference type="SAM" id="SignalP"/>
    </source>
</evidence>
<dbReference type="Proteomes" id="UP000053660">
    <property type="component" value="Unassembled WGS sequence"/>
</dbReference>
<dbReference type="Pfam" id="PF01055">
    <property type="entry name" value="Glyco_hydro_31_2nd"/>
    <property type="match status" value="1"/>
</dbReference>